<accession>A0A7X9DKC7</accession>
<dbReference type="EMBL" id="JAAZNL010000023">
    <property type="protein sequence ID" value="NMB70033.1"/>
    <property type="molecule type" value="Genomic_DNA"/>
</dbReference>
<sequence length="46" mass="5086">MKKVTEELLAEELPSKSIICNAKKLDSEPEVVVEGHRDTINAGLIH</sequence>
<organism evidence="1 2">
    <name type="scientific">candidate division WWE3 bacterium</name>
    <dbReference type="NCBI Taxonomy" id="2053526"/>
    <lineage>
        <taxon>Bacteria</taxon>
        <taxon>Katanobacteria</taxon>
    </lineage>
</organism>
<proteinExistence type="predicted"/>
<dbReference type="AlphaFoldDB" id="A0A7X9DKC7"/>
<name>A0A7X9DKC7_UNCKA</name>
<evidence type="ECO:0000313" key="1">
    <source>
        <dbReference type="EMBL" id="NMB70033.1"/>
    </source>
</evidence>
<evidence type="ECO:0000313" key="2">
    <source>
        <dbReference type="Proteomes" id="UP000526033"/>
    </source>
</evidence>
<comment type="caution">
    <text evidence="1">The sequence shown here is derived from an EMBL/GenBank/DDBJ whole genome shotgun (WGS) entry which is preliminary data.</text>
</comment>
<reference evidence="1 2" key="1">
    <citation type="journal article" date="2020" name="Biotechnol. Biofuels">
        <title>New insights from the biogas microbiome by comprehensive genome-resolved metagenomics of nearly 1600 species originating from multiple anaerobic digesters.</title>
        <authorList>
            <person name="Campanaro S."/>
            <person name="Treu L."/>
            <person name="Rodriguez-R L.M."/>
            <person name="Kovalovszki A."/>
            <person name="Ziels R.M."/>
            <person name="Maus I."/>
            <person name="Zhu X."/>
            <person name="Kougias P.G."/>
            <person name="Basile A."/>
            <person name="Luo G."/>
            <person name="Schluter A."/>
            <person name="Konstantinidis K.T."/>
            <person name="Angelidaki I."/>
        </authorList>
    </citation>
    <scope>NUCLEOTIDE SEQUENCE [LARGE SCALE GENOMIC DNA]</scope>
    <source>
        <strain evidence="1">AS27yjCOA_165</strain>
    </source>
</reference>
<protein>
    <submittedName>
        <fullName evidence="1">Uncharacterized protein</fullName>
    </submittedName>
</protein>
<gene>
    <name evidence="1" type="ORF">GYA27_02420</name>
</gene>
<dbReference type="Proteomes" id="UP000526033">
    <property type="component" value="Unassembled WGS sequence"/>
</dbReference>